<dbReference type="AlphaFoldDB" id="A0A8D8CSG2"/>
<evidence type="ECO:0000313" key="1">
    <source>
        <dbReference type="EMBL" id="CAG6498004.1"/>
    </source>
</evidence>
<accession>A0A8D8CSG2</accession>
<protein>
    <submittedName>
        <fullName evidence="1">(northern house mosquito) hypothetical protein</fullName>
    </submittedName>
</protein>
<proteinExistence type="predicted"/>
<reference evidence="1" key="1">
    <citation type="submission" date="2021-05" db="EMBL/GenBank/DDBJ databases">
        <authorList>
            <person name="Alioto T."/>
            <person name="Alioto T."/>
            <person name="Gomez Garrido J."/>
        </authorList>
    </citation>
    <scope>NUCLEOTIDE SEQUENCE</scope>
</reference>
<sequence length="199" mass="22119">MRWCCSRCSTVRNDFLHSGHWRRLVMLNAEGKISMLNRSLRLVAEDGIDRFFLLVLLLLLAGGSGNRRLVAIVAGKLPLSSDCPWLRCGGFCLLICRKRLASAQFWACSRTAWEERKMRQQYGHWIDSVLPGSFGSEPPVGGSSGSDDSGAVVVSSSSSSSELSRISIDSMVWLIGTRLLTPGRCCCWGGSWVWVMWTR</sequence>
<organism evidence="1">
    <name type="scientific">Culex pipiens</name>
    <name type="common">House mosquito</name>
    <dbReference type="NCBI Taxonomy" id="7175"/>
    <lineage>
        <taxon>Eukaryota</taxon>
        <taxon>Metazoa</taxon>
        <taxon>Ecdysozoa</taxon>
        <taxon>Arthropoda</taxon>
        <taxon>Hexapoda</taxon>
        <taxon>Insecta</taxon>
        <taxon>Pterygota</taxon>
        <taxon>Neoptera</taxon>
        <taxon>Endopterygota</taxon>
        <taxon>Diptera</taxon>
        <taxon>Nematocera</taxon>
        <taxon>Culicoidea</taxon>
        <taxon>Culicidae</taxon>
        <taxon>Culicinae</taxon>
        <taxon>Culicini</taxon>
        <taxon>Culex</taxon>
        <taxon>Culex</taxon>
    </lineage>
</organism>
<name>A0A8D8CSG2_CULPI</name>
<dbReference type="EMBL" id="HBUE01134339">
    <property type="protein sequence ID" value="CAG6498004.1"/>
    <property type="molecule type" value="Transcribed_RNA"/>
</dbReference>